<protein>
    <submittedName>
        <fullName evidence="1">Uncharacterized protein</fullName>
    </submittedName>
</protein>
<keyword evidence="2" id="KW-1185">Reference proteome</keyword>
<reference evidence="1" key="1">
    <citation type="submission" date="2021-03" db="EMBL/GenBank/DDBJ databases">
        <authorList>
            <consortium name="DOE Joint Genome Institute"/>
            <person name="Ahrendt S."/>
            <person name="Looney B.P."/>
            <person name="Miyauchi S."/>
            <person name="Morin E."/>
            <person name="Drula E."/>
            <person name="Courty P.E."/>
            <person name="Chicoki N."/>
            <person name="Fauchery L."/>
            <person name="Kohler A."/>
            <person name="Kuo A."/>
            <person name="Labutti K."/>
            <person name="Pangilinan J."/>
            <person name="Lipzen A."/>
            <person name="Riley R."/>
            <person name="Andreopoulos W."/>
            <person name="He G."/>
            <person name="Johnson J."/>
            <person name="Barry K.W."/>
            <person name="Grigoriev I.V."/>
            <person name="Nagy L."/>
            <person name="Hibbett D."/>
            <person name="Henrissat B."/>
            <person name="Matheny P.B."/>
            <person name="Labbe J."/>
            <person name="Martin F."/>
        </authorList>
    </citation>
    <scope>NUCLEOTIDE SEQUENCE</scope>
    <source>
        <strain evidence="1">HHB10654</strain>
    </source>
</reference>
<reference evidence="1" key="2">
    <citation type="journal article" date="2022" name="New Phytol.">
        <title>Evolutionary transition to the ectomycorrhizal habit in the genomes of a hyperdiverse lineage of mushroom-forming fungi.</title>
        <authorList>
            <person name="Looney B."/>
            <person name="Miyauchi S."/>
            <person name="Morin E."/>
            <person name="Drula E."/>
            <person name="Courty P.E."/>
            <person name="Kohler A."/>
            <person name="Kuo A."/>
            <person name="LaButti K."/>
            <person name="Pangilinan J."/>
            <person name="Lipzen A."/>
            <person name="Riley R."/>
            <person name="Andreopoulos W."/>
            <person name="He G."/>
            <person name="Johnson J."/>
            <person name="Nolan M."/>
            <person name="Tritt A."/>
            <person name="Barry K.W."/>
            <person name="Grigoriev I.V."/>
            <person name="Nagy L.G."/>
            <person name="Hibbett D."/>
            <person name="Henrissat B."/>
            <person name="Matheny P.B."/>
            <person name="Labbe J."/>
            <person name="Martin F.M."/>
        </authorList>
    </citation>
    <scope>NUCLEOTIDE SEQUENCE</scope>
    <source>
        <strain evidence="1">HHB10654</strain>
    </source>
</reference>
<evidence type="ECO:0000313" key="1">
    <source>
        <dbReference type="EMBL" id="KAI0056194.1"/>
    </source>
</evidence>
<name>A0ACB8SI36_9AGAM</name>
<comment type="caution">
    <text evidence="1">The sequence shown here is derived from an EMBL/GenBank/DDBJ whole genome shotgun (WGS) entry which is preliminary data.</text>
</comment>
<sequence>MQTSQKIIKSLGTTIELIDTVSEVSGFLELEHLALITLTGKDGSGKASTGVGLASAAAATIPSLNTGTKRLQTSSHKQQRYMQHGRSLRHVQHPSTYVHAPGINKKAKIVYKLKDTGKTREIKKMYHQFPRGVESMNGCLDNIQAL</sequence>
<proteinExistence type="predicted"/>
<dbReference type="EMBL" id="MU277269">
    <property type="protein sequence ID" value="KAI0056194.1"/>
    <property type="molecule type" value="Genomic_DNA"/>
</dbReference>
<accession>A0ACB8SI36</accession>
<organism evidence="1 2">
    <name type="scientific">Artomyces pyxidatus</name>
    <dbReference type="NCBI Taxonomy" id="48021"/>
    <lineage>
        <taxon>Eukaryota</taxon>
        <taxon>Fungi</taxon>
        <taxon>Dikarya</taxon>
        <taxon>Basidiomycota</taxon>
        <taxon>Agaricomycotina</taxon>
        <taxon>Agaricomycetes</taxon>
        <taxon>Russulales</taxon>
        <taxon>Auriscalpiaceae</taxon>
        <taxon>Artomyces</taxon>
    </lineage>
</organism>
<evidence type="ECO:0000313" key="2">
    <source>
        <dbReference type="Proteomes" id="UP000814140"/>
    </source>
</evidence>
<dbReference type="Proteomes" id="UP000814140">
    <property type="component" value="Unassembled WGS sequence"/>
</dbReference>
<gene>
    <name evidence="1" type="ORF">BV25DRAFT_1921194</name>
</gene>